<dbReference type="InterPro" id="IPR004538">
    <property type="entry name" value="Hemolysin_A/TlyA"/>
</dbReference>
<evidence type="ECO:0000313" key="6">
    <source>
        <dbReference type="Proteomes" id="UP000017052"/>
    </source>
</evidence>
<dbReference type="RefSeq" id="WP_021797650.1">
    <property type="nucleotide sequence ID" value="NZ_ACVN02000189.1"/>
</dbReference>
<dbReference type="GO" id="GO:0032259">
    <property type="term" value="P:methylation"/>
    <property type="evidence" value="ECO:0007669"/>
    <property type="project" value="UniProtKB-KW"/>
</dbReference>
<comment type="caution">
    <text evidence="5">The sequence shown here is derived from an EMBL/GenBank/DDBJ whole genome shotgun (WGS) entry which is preliminary data.</text>
</comment>
<dbReference type="InterPro" id="IPR047048">
    <property type="entry name" value="TlyA"/>
</dbReference>
<dbReference type="PANTHER" id="PTHR32319:SF0">
    <property type="entry name" value="BACTERIAL HEMOLYSIN-LIKE PROTEIN"/>
    <property type="match status" value="1"/>
</dbReference>
<dbReference type="GO" id="GO:0008168">
    <property type="term" value="F:methyltransferase activity"/>
    <property type="evidence" value="ECO:0007669"/>
    <property type="project" value="UniProtKB-KW"/>
</dbReference>
<dbReference type="GeneID" id="95358992"/>
<dbReference type="EC" id="2.1.1.-" evidence="5"/>
<evidence type="ECO:0000313" key="5">
    <source>
        <dbReference type="EMBL" id="ERK55347.1"/>
    </source>
</evidence>
<feature type="domain" description="RNA-binding S4" evidence="4">
    <location>
        <begin position="8"/>
        <end position="68"/>
    </location>
</feature>
<dbReference type="PANTHER" id="PTHR32319">
    <property type="entry name" value="BACTERIAL HEMOLYSIN-LIKE PROTEIN"/>
    <property type="match status" value="1"/>
</dbReference>
<dbReference type="InterPro" id="IPR002877">
    <property type="entry name" value="RNA_MeTrfase_FtsJ_dom"/>
</dbReference>
<dbReference type="AlphaFoldDB" id="U2RXJ5"/>
<dbReference type="SUPFAM" id="SSF55174">
    <property type="entry name" value="Alpha-L RNA-binding motif"/>
    <property type="match status" value="1"/>
</dbReference>
<dbReference type="GO" id="GO:0003723">
    <property type="term" value="F:RNA binding"/>
    <property type="evidence" value="ECO:0007669"/>
    <property type="project" value="UniProtKB-KW"/>
</dbReference>
<protein>
    <submittedName>
        <fullName evidence="5">Ribosomal RNA large subunit methyltransferase J</fullName>
        <ecNumber evidence="5">2.1.1.-</ecNumber>
    </submittedName>
</protein>
<sequence length="246" mass="25951">MTPGPGRRRLDLELPARGLARSRSHALELIRSGRVRVAGDVVTRASTPVGPDDALLVETDPWVSRAAHKLLGALDESGVTVPARVLDAGASTGGFTQVLLSRGARRVYAVDVGHGQLAPPLRADPRVRNLEGVNLRGLGLDHVDGAPVDLAVGDVSFISLRLVMAPVLGVLAPGATALLLVKPQFEVGRQRLGAGGVVTDETERAGAVDRVLDEAARLGWECFWRAPSRLPGPAGNVEFFIGLRRA</sequence>
<comment type="similarity">
    <text evidence="2">Belongs to the TlyA family.</text>
</comment>
<proteinExistence type="inferred from homology"/>
<evidence type="ECO:0000256" key="2">
    <source>
        <dbReference type="ARBA" id="ARBA00029460"/>
    </source>
</evidence>
<dbReference type="InterPro" id="IPR002942">
    <property type="entry name" value="S4_RNA-bd"/>
</dbReference>
<dbReference type="InterPro" id="IPR029063">
    <property type="entry name" value="SAM-dependent_MTases_sf"/>
</dbReference>
<accession>U2RXJ5</accession>
<dbReference type="SMART" id="SM00363">
    <property type="entry name" value="S4"/>
    <property type="match status" value="1"/>
</dbReference>
<name>U2RXJ5_9ACTN</name>
<evidence type="ECO:0000259" key="4">
    <source>
        <dbReference type="SMART" id="SM00363"/>
    </source>
</evidence>
<dbReference type="Pfam" id="PF01479">
    <property type="entry name" value="S4"/>
    <property type="match status" value="1"/>
</dbReference>
<dbReference type="EMBL" id="ACVN02000189">
    <property type="protein sequence ID" value="ERK55347.1"/>
    <property type="molecule type" value="Genomic_DNA"/>
</dbReference>
<dbReference type="Proteomes" id="UP000017052">
    <property type="component" value="Unassembled WGS sequence"/>
</dbReference>
<keyword evidence="6" id="KW-1185">Reference proteome</keyword>
<evidence type="ECO:0000256" key="3">
    <source>
        <dbReference type="PROSITE-ProRule" id="PRU00182"/>
    </source>
</evidence>
<keyword evidence="1 3" id="KW-0694">RNA-binding</keyword>
<dbReference type="Pfam" id="PF01728">
    <property type="entry name" value="FtsJ"/>
    <property type="match status" value="1"/>
</dbReference>
<dbReference type="CDD" id="cd00165">
    <property type="entry name" value="S4"/>
    <property type="match status" value="1"/>
</dbReference>
<dbReference type="PIRSF" id="PIRSF005578">
    <property type="entry name" value="TlyA"/>
    <property type="match status" value="1"/>
</dbReference>
<dbReference type="InterPro" id="IPR036986">
    <property type="entry name" value="S4_RNA-bd_sf"/>
</dbReference>
<keyword evidence="5" id="KW-0489">Methyltransferase</keyword>
<dbReference type="Gene3D" id="3.40.50.150">
    <property type="entry name" value="Vaccinia Virus protein VP39"/>
    <property type="match status" value="1"/>
</dbReference>
<evidence type="ECO:0000256" key="1">
    <source>
        <dbReference type="ARBA" id="ARBA00022884"/>
    </source>
</evidence>
<dbReference type="Gene3D" id="3.10.290.10">
    <property type="entry name" value="RNA-binding S4 domain"/>
    <property type="match status" value="1"/>
</dbReference>
<keyword evidence="5" id="KW-0808">Transferase</keyword>
<organism evidence="5 6">
    <name type="scientific">Propionibacterium acidifaciens F0233</name>
    <dbReference type="NCBI Taxonomy" id="553198"/>
    <lineage>
        <taxon>Bacteria</taxon>
        <taxon>Bacillati</taxon>
        <taxon>Actinomycetota</taxon>
        <taxon>Actinomycetes</taxon>
        <taxon>Propionibacteriales</taxon>
        <taxon>Propionibacteriaceae</taxon>
        <taxon>Propionibacterium</taxon>
    </lineage>
</organism>
<gene>
    <name evidence="5" type="primary">rrmJ</name>
    <name evidence="5" type="ORF">HMPREF0682_2009</name>
</gene>
<dbReference type="SUPFAM" id="SSF53335">
    <property type="entry name" value="S-adenosyl-L-methionine-dependent methyltransferases"/>
    <property type="match status" value="1"/>
</dbReference>
<dbReference type="CDD" id="cd02440">
    <property type="entry name" value="AdoMet_MTases"/>
    <property type="match status" value="1"/>
</dbReference>
<dbReference type="PROSITE" id="PS50889">
    <property type="entry name" value="S4"/>
    <property type="match status" value="1"/>
</dbReference>
<dbReference type="OrthoDB" id="9784736at2"/>
<reference evidence="5" key="1">
    <citation type="submission" date="2013-08" db="EMBL/GenBank/DDBJ databases">
        <authorList>
            <person name="Durkin A.S."/>
            <person name="Haft D.R."/>
            <person name="McCorrison J."/>
            <person name="Torralba M."/>
            <person name="Gillis M."/>
            <person name="Haft D.H."/>
            <person name="Methe B."/>
            <person name="Sutton G."/>
            <person name="Nelson K.E."/>
        </authorList>
    </citation>
    <scope>NUCLEOTIDE SEQUENCE [LARGE SCALE GENOMIC DNA]</scope>
    <source>
        <strain evidence="5">F0233</strain>
    </source>
</reference>